<proteinExistence type="predicted"/>
<evidence type="ECO:0000313" key="1">
    <source>
        <dbReference type="EMBL" id="VEL40167.1"/>
    </source>
</evidence>
<accession>A0A3S5FGT2</accession>
<protein>
    <submittedName>
        <fullName evidence="1">Uncharacterized protein</fullName>
    </submittedName>
</protein>
<reference evidence="1" key="1">
    <citation type="submission" date="2018-11" db="EMBL/GenBank/DDBJ databases">
        <authorList>
            <consortium name="Pathogen Informatics"/>
        </authorList>
    </citation>
    <scope>NUCLEOTIDE SEQUENCE</scope>
</reference>
<evidence type="ECO:0000313" key="2">
    <source>
        <dbReference type="Proteomes" id="UP000784294"/>
    </source>
</evidence>
<sequence length="100" mass="11641">MCLASHKHVLLTSSWMLECCRRERISLFYRFFSQPGVVETEVSGIADVKLVSGPVSMCGWKSWKSSHQPHLHGLGREAAVADRLLREREREREMYMYQEV</sequence>
<dbReference type="Proteomes" id="UP000784294">
    <property type="component" value="Unassembled WGS sequence"/>
</dbReference>
<name>A0A3S5FGT2_9PLAT</name>
<organism evidence="1 2">
    <name type="scientific">Protopolystoma xenopodis</name>
    <dbReference type="NCBI Taxonomy" id="117903"/>
    <lineage>
        <taxon>Eukaryota</taxon>
        <taxon>Metazoa</taxon>
        <taxon>Spiralia</taxon>
        <taxon>Lophotrochozoa</taxon>
        <taxon>Platyhelminthes</taxon>
        <taxon>Monogenea</taxon>
        <taxon>Polyopisthocotylea</taxon>
        <taxon>Polystomatidea</taxon>
        <taxon>Polystomatidae</taxon>
        <taxon>Protopolystoma</taxon>
    </lineage>
</organism>
<keyword evidence="2" id="KW-1185">Reference proteome</keyword>
<dbReference type="EMBL" id="CAAALY010263924">
    <property type="protein sequence ID" value="VEL40167.1"/>
    <property type="molecule type" value="Genomic_DNA"/>
</dbReference>
<gene>
    <name evidence="1" type="ORF">PXEA_LOCUS33607</name>
</gene>
<dbReference type="AlphaFoldDB" id="A0A3S5FGT2"/>
<comment type="caution">
    <text evidence="1">The sequence shown here is derived from an EMBL/GenBank/DDBJ whole genome shotgun (WGS) entry which is preliminary data.</text>
</comment>